<protein>
    <submittedName>
        <fullName evidence="2">Uncharacterized protein</fullName>
    </submittedName>
</protein>
<dbReference type="EMBL" id="PDOE01000003">
    <property type="protein sequence ID" value="RKL67447.1"/>
    <property type="molecule type" value="Genomic_DNA"/>
</dbReference>
<evidence type="ECO:0000313" key="3">
    <source>
        <dbReference type="Proteomes" id="UP000281498"/>
    </source>
</evidence>
<keyword evidence="3" id="KW-1185">Reference proteome</keyword>
<keyword evidence="1" id="KW-0472">Membrane</keyword>
<evidence type="ECO:0000313" key="2">
    <source>
        <dbReference type="EMBL" id="RKL67447.1"/>
    </source>
</evidence>
<accession>A0A3A9K488</accession>
<feature type="transmembrane region" description="Helical" evidence="1">
    <location>
        <begin position="107"/>
        <end position="126"/>
    </location>
</feature>
<dbReference type="Proteomes" id="UP000281498">
    <property type="component" value="Unassembled WGS sequence"/>
</dbReference>
<name>A0A3A9K488_9BACI</name>
<dbReference type="AlphaFoldDB" id="A0A3A9K488"/>
<keyword evidence="1" id="KW-1133">Transmembrane helix</keyword>
<gene>
    <name evidence="2" type="ORF">CR203_08810</name>
</gene>
<dbReference type="OrthoDB" id="1681794at2"/>
<evidence type="ECO:0000256" key="1">
    <source>
        <dbReference type="SAM" id="Phobius"/>
    </source>
</evidence>
<comment type="caution">
    <text evidence="2">The sequence shown here is derived from an EMBL/GenBank/DDBJ whole genome shotgun (WGS) entry which is preliminary data.</text>
</comment>
<organism evidence="2 3">
    <name type="scientific">Salipaludibacillus neizhouensis</name>
    <dbReference type="NCBI Taxonomy" id="885475"/>
    <lineage>
        <taxon>Bacteria</taxon>
        <taxon>Bacillati</taxon>
        <taxon>Bacillota</taxon>
        <taxon>Bacilli</taxon>
        <taxon>Bacillales</taxon>
        <taxon>Bacillaceae</taxon>
    </lineage>
</organism>
<sequence>MEINLSSNWLGNVKRKPKKHEVLMWSIALPGFGQILNKQVLKGIVLIILEFLVNVQSNFNLGIMYSFRGEISAASEVLNYQWLMFYPCLYMFAIWDAYQDADGEVSDLAYLPFVFGAFFITIGLMYSSKIVLFGILLGPVFLPMLFLIPGLLIGYIVRKIVVMVT</sequence>
<feature type="transmembrane region" description="Helical" evidence="1">
    <location>
        <begin position="43"/>
        <end position="65"/>
    </location>
</feature>
<keyword evidence="1" id="KW-0812">Transmembrane</keyword>
<feature type="transmembrane region" description="Helical" evidence="1">
    <location>
        <begin position="133"/>
        <end position="157"/>
    </location>
</feature>
<feature type="transmembrane region" description="Helical" evidence="1">
    <location>
        <begin position="77"/>
        <end position="95"/>
    </location>
</feature>
<reference evidence="2 3" key="1">
    <citation type="submission" date="2017-10" db="EMBL/GenBank/DDBJ databases">
        <title>Bacillus sp. nov., a halophilic bacterium isolated from a Keqin Lake.</title>
        <authorList>
            <person name="Wang H."/>
        </authorList>
    </citation>
    <scope>NUCLEOTIDE SEQUENCE [LARGE SCALE GENOMIC DNA]</scope>
    <source>
        <strain evidence="2 3">KCTC 13187</strain>
    </source>
</reference>
<proteinExistence type="predicted"/>